<evidence type="ECO:0000313" key="1">
    <source>
        <dbReference type="EMBL" id="MCQ8279250.1"/>
    </source>
</evidence>
<keyword evidence="2" id="KW-1185">Reference proteome</keyword>
<gene>
    <name evidence="1" type="ORF">NFI95_12430</name>
</gene>
<dbReference type="EMBL" id="JAMSKV010000011">
    <property type="protein sequence ID" value="MCQ8279250.1"/>
    <property type="molecule type" value="Genomic_DNA"/>
</dbReference>
<dbReference type="PIRSF" id="PIRSF032025">
    <property type="entry name" value="UCP032025"/>
    <property type="match status" value="1"/>
</dbReference>
<dbReference type="Pfam" id="PF07370">
    <property type="entry name" value="DUF1489"/>
    <property type="match status" value="1"/>
</dbReference>
<dbReference type="RefSeq" id="WP_422864741.1">
    <property type="nucleotide sequence ID" value="NZ_JAMSKV010000011.1"/>
</dbReference>
<sequence length="142" mass="15438">MLHLIKLAVGSPTPDVLTGWQKRRAAETGAHGGRPFFRTRNFPRRADEILDGGSIYWVTGGMLLCRQRIHAIVPDQREDGTPCAGVVLDGPLLPVTPRTVKAFQGWRYLSAADAPADLDGNPATGDTLPPEMRRALLALCLL</sequence>
<organism evidence="1 2">
    <name type="scientific">Endosaccharibacter trunci</name>
    <dbReference type="NCBI Taxonomy" id="2812733"/>
    <lineage>
        <taxon>Bacteria</taxon>
        <taxon>Pseudomonadati</taxon>
        <taxon>Pseudomonadota</taxon>
        <taxon>Alphaproteobacteria</taxon>
        <taxon>Acetobacterales</taxon>
        <taxon>Acetobacteraceae</taxon>
        <taxon>Endosaccharibacter</taxon>
    </lineage>
</organism>
<dbReference type="InterPro" id="IPR008320">
    <property type="entry name" value="UCP032025"/>
</dbReference>
<reference evidence="1 2" key="1">
    <citation type="submission" date="2022-06" db="EMBL/GenBank/DDBJ databases">
        <title>Endosaccharibacter gen. nov., sp. nov., endophytic bacteria isolated from sugarcane.</title>
        <authorList>
            <person name="Pitiwittayakul N."/>
            <person name="Yukphan P."/>
            <person name="Charoenyingcharoen P."/>
            <person name="Tanasupawat S."/>
        </authorList>
    </citation>
    <scope>NUCLEOTIDE SEQUENCE [LARGE SCALE GENOMIC DNA]</scope>
    <source>
        <strain evidence="1 2">KSS8</strain>
    </source>
</reference>
<comment type="caution">
    <text evidence="1">The sequence shown here is derived from an EMBL/GenBank/DDBJ whole genome shotgun (WGS) entry which is preliminary data.</text>
</comment>
<proteinExistence type="predicted"/>
<accession>A0ABT1W8N4</accession>
<dbReference type="Proteomes" id="UP001524587">
    <property type="component" value="Unassembled WGS sequence"/>
</dbReference>
<name>A0ABT1W8N4_9PROT</name>
<evidence type="ECO:0000313" key="2">
    <source>
        <dbReference type="Proteomes" id="UP001524587"/>
    </source>
</evidence>
<protein>
    <submittedName>
        <fullName evidence="1">DUF1489 domain-containing protein</fullName>
    </submittedName>
</protein>